<dbReference type="EMBL" id="ASHM01134431">
    <property type="protein sequence ID" value="PNX59972.1"/>
    <property type="molecule type" value="Genomic_DNA"/>
</dbReference>
<dbReference type="GO" id="GO:0020037">
    <property type="term" value="F:heme binding"/>
    <property type="evidence" value="ECO:0007669"/>
    <property type="project" value="InterPro"/>
</dbReference>
<gene>
    <name evidence="2" type="ORF">L195_g059952</name>
</gene>
<proteinExistence type="inferred from homology"/>
<dbReference type="InterPro" id="IPR001128">
    <property type="entry name" value="Cyt_P450"/>
</dbReference>
<reference evidence="2 3" key="2">
    <citation type="journal article" date="2017" name="Front. Plant Sci.">
        <title>Gene Classification and Mining of Molecular Markers Useful in Red Clover (Trifolium pratense) Breeding.</title>
        <authorList>
            <person name="Istvanek J."/>
            <person name="Dluhosova J."/>
            <person name="Dluhos P."/>
            <person name="Patkova L."/>
            <person name="Nedelnik J."/>
            <person name="Repkova J."/>
        </authorList>
    </citation>
    <scope>NUCLEOTIDE SEQUENCE [LARGE SCALE GENOMIC DNA]</scope>
    <source>
        <strain evidence="3">cv. Tatra</strain>
        <tissue evidence="2">Young leaves</tissue>
    </source>
</reference>
<dbReference type="PANTHER" id="PTHR47952">
    <property type="entry name" value="TRYPTAMINE 5-HYDROXYLASE"/>
    <property type="match status" value="1"/>
</dbReference>
<dbReference type="InterPro" id="IPR036396">
    <property type="entry name" value="Cyt_P450_sf"/>
</dbReference>
<protein>
    <submittedName>
        <fullName evidence="2">Cytochrome p450 83b1-like protein</fullName>
    </submittedName>
</protein>
<keyword evidence="1" id="KW-0503">Monooxygenase</keyword>
<keyword evidence="1" id="KW-0560">Oxidoreductase</keyword>
<dbReference type="GO" id="GO:0004497">
    <property type="term" value="F:monooxygenase activity"/>
    <property type="evidence" value="ECO:0007669"/>
    <property type="project" value="UniProtKB-KW"/>
</dbReference>
<dbReference type="Gene3D" id="1.10.630.10">
    <property type="entry name" value="Cytochrome P450"/>
    <property type="match status" value="1"/>
</dbReference>
<keyword evidence="1" id="KW-0479">Metal-binding</keyword>
<dbReference type="PROSITE" id="PS00086">
    <property type="entry name" value="CYTOCHROME_P450"/>
    <property type="match status" value="1"/>
</dbReference>
<sequence>MSSVDFEGNNFELIPFGSGRRMCPGIKMGVRTVELSLANLVHSFEWKLPNGFDKDQVLDTQVKPGIIMHKKIDLYLVPRKRKQ</sequence>
<keyword evidence="1" id="KW-0408">Iron</keyword>
<dbReference type="Pfam" id="PF00067">
    <property type="entry name" value="p450"/>
    <property type="match status" value="1"/>
</dbReference>
<dbReference type="AlphaFoldDB" id="A0A2K3K136"/>
<comment type="similarity">
    <text evidence="1">Belongs to the cytochrome P450 family.</text>
</comment>
<comment type="caution">
    <text evidence="2">The sequence shown here is derived from an EMBL/GenBank/DDBJ whole genome shotgun (WGS) entry which is preliminary data.</text>
</comment>
<dbReference type="GO" id="GO:0016705">
    <property type="term" value="F:oxidoreductase activity, acting on paired donors, with incorporation or reduction of molecular oxygen"/>
    <property type="evidence" value="ECO:0007669"/>
    <property type="project" value="InterPro"/>
</dbReference>
<organism evidence="2 3">
    <name type="scientific">Trifolium pratense</name>
    <name type="common">Red clover</name>
    <dbReference type="NCBI Taxonomy" id="57577"/>
    <lineage>
        <taxon>Eukaryota</taxon>
        <taxon>Viridiplantae</taxon>
        <taxon>Streptophyta</taxon>
        <taxon>Embryophyta</taxon>
        <taxon>Tracheophyta</taxon>
        <taxon>Spermatophyta</taxon>
        <taxon>Magnoliopsida</taxon>
        <taxon>eudicotyledons</taxon>
        <taxon>Gunneridae</taxon>
        <taxon>Pentapetalae</taxon>
        <taxon>rosids</taxon>
        <taxon>fabids</taxon>
        <taxon>Fabales</taxon>
        <taxon>Fabaceae</taxon>
        <taxon>Papilionoideae</taxon>
        <taxon>50 kb inversion clade</taxon>
        <taxon>NPAAA clade</taxon>
        <taxon>Hologalegina</taxon>
        <taxon>IRL clade</taxon>
        <taxon>Trifolieae</taxon>
        <taxon>Trifolium</taxon>
    </lineage>
</organism>
<dbReference type="Proteomes" id="UP000236291">
    <property type="component" value="Unassembled WGS sequence"/>
</dbReference>
<dbReference type="SUPFAM" id="SSF48264">
    <property type="entry name" value="Cytochrome P450"/>
    <property type="match status" value="1"/>
</dbReference>
<evidence type="ECO:0000313" key="3">
    <source>
        <dbReference type="Proteomes" id="UP000236291"/>
    </source>
</evidence>
<dbReference type="PANTHER" id="PTHR47952:SF3">
    <property type="entry name" value="CYTOCHROME P450 71B3-LIKE"/>
    <property type="match status" value="1"/>
</dbReference>
<keyword evidence="1" id="KW-0349">Heme</keyword>
<evidence type="ECO:0000256" key="1">
    <source>
        <dbReference type="RuleBase" id="RU000461"/>
    </source>
</evidence>
<reference evidence="2 3" key="1">
    <citation type="journal article" date="2014" name="Am. J. Bot.">
        <title>Genome assembly and annotation for red clover (Trifolium pratense; Fabaceae).</title>
        <authorList>
            <person name="Istvanek J."/>
            <person name="Jaros M."/>
            <person name="Krenek A."/>
            <person name="Repkova J."/>
        </authorList>
    </citation>
    <scope>NUCLEOTIDE SEQUENCE [LARGE SCALE GENOMIC DNA]</scope>
    <source>
        <strain evidence="3">cv. Tatra</strain>
        <tissue evidence="2">Young leaves</tissue>
    </source>
</reference>
<accession>A0A2K3K136</accession>
<dbReference type="InterPro" id="IPR017972">
    <property type="entry name" value="Cyt_P450_CS"/>
</dbReference>
<evidence type="ECO:0000313" key="2">
    <source>
        <dbReference type="EMBL" id="PNX59972.1"/>
    </source>
</evidence>
<dbReference type="GO" id="GO:0005506">
    <property type="term" value="F:iron ion binding"/>
    <property type="evidence" value="ECO:0007669"/>
    <property type="project" value="InterPro"/>
</dbReference>
<dbReference type="STRING" id="57577.A0A2K3K136"/>
<name>A0A2K3K136_TRIPR</name>